<feature type="region of interest" description="Disordered" evidence="1">
    <location>
        <begin position="105"/>
        <end position="136"/>
    </location>
</feature>
<reference evidence="3" key="1">
    <citation type="journal article" date="2017" name="Nat. Commun.">
        <title>The asparagus genome sheds light on the origin and evolution of a young Y chromosome.</title>
        <authorList>
            <person name="Harkess A."/>
            <person name="Zhou J."/>
            <person name="Xu C."/>
            <person name="Bowers J.E."/>
            <person name="Van der Hulst R."/>
            <person name="Ayyampalayam S."/>
            <person name="Mercati F."/>
            <person name="Riccardi P."/>
            <person name="McKain M.R."/>
            <person name="Kakrana A."/>
            <person name="Tang H."/>
            <person name="Ray J."/>
            <person name="Groenendijk J."/>
            <person name="Arikit S."/>
            <person name="Mathioni S.M."/>
            <person name="Nakano M."/>
            <person name="Shan H."/>
            <person name="Telgmann-Rauber A."/>
            <person name="Kanno A."/>
            <person name="Yue Z."/>
            <person name="Chen H."/>
            <person name="Li W."/>
            <person name="Chen Y."/>
            <person name="Xu X."/>
            <person name="Zhang Y."/>
            <person name="Luo S."/>
            <person name="Chen H."/>
            <person name="Gao J."/>
            <person name="Mao Z."/>
            <person name="Pires J.C."/>
            <person name="Luo M."/>
            <person name="Kudrna D."/>
            <person name="Wing R.A."/>
            <person name="Meyers B.C."/>
            <person name="Yi K."/>
            <person name="Kong H."/>
            <person name="Lavrijsen P."/>
            <person name="Sunseri F."/>
            <person name="Falavigna A."/>
            <person name="Ye Y."/>
            <person name="Leebens-Mack J.H."/>
            <person name="Chen G."/>
        </authorList>
    </citation>
    <scope>NUCLEOTIDE SEQUENCE [LARGE SCALE GENOMIC DNA]</scope>
    <source>
        <strain evidence="3">cv. DH0086</strain>
    </source>
</reference>
<sequence>MSSAIEPAQRKANSLRERTARPAEARSPQASSTTRLLVLHLPHSLDSRSSSTRDDATPDALSDLGDWALGASWGGDHPKRLRETISPMLTELLQDRRRVLRCSPHRPEPAAAHPHRPPPPSSSPAIASPLPIPQPETLTLTDDLLDSEQTLDSNLNDPRSLRPLLDVKIKSNEIPEAISVLDRLIELEPDDLDLQLLKSHLLIQSGDVNSARHFIEQVIHRNPFSVEAYNALIMANREAEEGLDGILERVEKAMEMCKKAKRREDLRDFKLLKAQVKVCEGKYEEAIRVYEELVKEEPRDFRPYLCEGIVYSLMMKKEEAEKKFEKYRRLVPKGHQYRGFFDDNVIAMKVFGQMEENRRTLKI</sequence>
<proteinExistence type="predicted"/>
<dbReference type="OMA" id="LQRDPFH"/>
<gene>
    <name evidence="2" type="ORF">A4U43_C05F3750</name>
</gene>
<dbReference type="SUPFAM" id="SSF48452">
    <property type="entry name" value="TPR-like"/>
    <property type="match status" value="1"/>
</dbReference>
<evidence type="ECO:0000313" key="3">
    <source>
        <dbReference type="Proteomes" id="UP000243459"/>
    </source>
</evidence>
<feature type="compositionally biased region" description="Low complexity" evidence="1">
    <location>
        <begin position="123"/>
        <end position="136"/>
    </location>
</feature>
<dbReference type="Gene3D" id="1.25.40.10">
    <property type="entry name" value="Tetratricopeptide repeat domain"/>
    <property type="match status" value="1"/>
</dbReference>
<dbReference type="Proteomes" id="UP000243459">
    <property type="component" value="Chromosome 5"/>
</dbReference>
<dbReference type="InterPro" id="IPR011990">
    <property type="entry name" value="TPR-like_helical_dom_sf"/>
</dbReference>
<dbReference type="PANTHER" id="PTHR26312">
    <property type="entry name" value="TETRATRICOPEPTIDE REPEAT PROTEIN 5"/>
    <property type="match status" value="1"/>
</dbReference>
<feature type="region of interest" description="Disordered" evidence="1">
    <location>
        <begin position="1"/>
        <end position="37"/>
    </location>
</feature>
<feature type="compositionally biased region" description="Basic and acidic residues" evidence="1">
    <location>
        <begin position="14"/>
        <end position="24"/>
    </location>
</feature>
<keyword evidence="3" id="KW-1185">Reference proteome</keyword>
<dbReference type="Gramene" id="ONK67785">
    <property type="protein sequence ID" value="ONK67785"/>
    <property type="gene ID" value="A4U43_C05F3750"/>
</dbReference>
<dbReference type="Pfam" id="PF14559">
    <property type="entry name" value="TPR_19"/>
    <property type="match status" value="1"/>
</dbReference>
<dbReference type="EMBL" id="CM007385">
    <property type="protein sequence ID" value="ONK67785.1"/>
    <property type="molecule type" value="Genomic_DNA"/>
</dbReference>
<name>A0A5P1EP42_ASPOF</name>
<protein>
    <submittedName>
        <fullName evidence="2">Uncharacterized protein</fullName>
    </submittedName>
</protein>
<organism evidence="2 3">
    <name type="scientific">Asparagus officinalis</name>
    <name type="common">Garden asparagus</name>
    <dbReference type="NCBI Taxonomy" id="4686"/>
    <lineage>
        <taxon>Eukaryota</taxon>
        <taxon>Viridiplantae</taxon>
        <taxon>Streptophyta</taxon>
        <taxon>Embryophyta</taxon>
        <taxon>Tracheophyta</taxon>
        <taxon>Spermatophyta</taxon>
        <taxon>Magnoliopsida</taxon>
        <taxon>Liliopsida</taxon>
        <taxon>Asparagales</taxon>
        <taxon>Asparagaceae</taxon>
        <taxon>Asparagoideae</taxon>
        <taxon>Asparagus</taxon>
    </lineage>
</organism>
<dbReference type="PANTHER" id="PTHR26312:SF67">
    <property type="entry name" value="PROTEIN SLOW GREEN 1, CHLOROPLASTIC"/>
    <property type="match status" value="1"/>
</dbReference>
<dbReference type="GO" id="GO:0009535">
    <property type="term" value="C:chloroplast thylakoid membrane"/>
    <property type="evidence" value="ECO:0007669"/>
    <property type="project" value="TreeGrafter"/>
</dbReference>
<accession>A0A5P1EP42</accession>
<evidence type="ECO:0000313" key="2">
    <source>
        <dbReference type="EMBL" id="ONK67785.1"/>
    </source>
</evidence>
<dbReference type="AlphaFoldDB" id="A0A5P1EP42"/>
<evidence type="ECO:0000256" key="1">
    <source>
        <dbReference type="SAM" id="MobiDB-lite"/>
    </source>
</evidence>